<dbReference type="EMBL" id="QBIU01000002">
    <property type="protein sequence ID" value="MWV70420.1"/>
    <property type="molecule type" value="Genomic_DNA"/>
</dbReference>
<feature type="transmembrane region" description="Helical" evidence="1">
    <location>
        <begin position="12"/>
        <end position="45"/>
    </location>
</feature>
<dbReference type="EMBL" id="JRMP02000016">
    <property type="protein sequence ID" value="TLD92976.1"/>
    <property type="molecule type" value="Genomic_DNA"/>
</dbReference>
<organism evidence="3 4">
    <name type="scientific">Helicobacter saguini</name>
    <dbReference type="NCBI Taxonomy" id="1548018"/>
    <lineage>
        <taxon>Bacteria</taxon>
        <taxon>Pseudomonadati</taxon>
        <taxon>Campylobacterota</taxon>
        <taxon>Epsilonproteobacteria</taxon>
        <taxon>Campylobacterales</taxon>
        <taxon>Helicobacteraceae</taxon>
        <taxon>Helicobacter</taxon>
    </lineage>
</organism>
<evidence type="ECO:0000313" key="4">
    <source>
        <dbReference type="Proteomes" id="UP000029714"/>
    </source>
</evidence>
<evidence type="ECO:0008006" key="6">
    <source>
        <dbReference type="Google" id="ProtNLM"/>
    </source>
</evidence>
<sequence>MRFIEPEGRSVAYVIVIFVLILLYFGCYIVGAIFLLSILPLWLFFCSSKIITPSMPNAIVAPISGIIKEIEVSQNEIKFHISPRFNGRIYSPNDLQNIHITHTFGFFNFGFNDFTKMLNARDILSATSNLDGVTLNVEMYLTPYIFRFCGLKFSGKNALFLEKIGFLNLGVLTLSVKGKNLQSLARANDKIVGGNTALVVVKKD</sequence>
<keyword evidence="4" id="KW-1185">Reference proteome</keyword>
<evidence type="ECO:0000313" key="2">
    <source>
        <dbReference type="EMBL" id="MWV70420.1"/>
    </source>
</evidence>
<reference evidence="2 5" key="4">
    <citation type="submission" date="2019-12" db="EMBL/GenBank/DDBJ databases">
        <title>Multi-Generational Helicobacter saguini Isolates.</title>
        <authorList>
            <person name="Mannion A."/>
            <person name="Shen Z."/>
            <person name="Fox J.G."/>
        </authorList>
    </citation>
    <scope>NUCLEOTIDE SEQUENCE [LARGE SCALE GENOMIC DNA]</scope>
    <source>
        <strain evidence="2">16-048</strain>
        <strain evidence="5">16-048 (F4)</strain>
    </source>
</reference>
<proteinExistence type="predicted"/>
<dbReference type="Proteomes" id="UP000029714">
    <property type="component" value="Unassembled WGS sequence"/>
</dbReference>
<evidence type="ECO:0000256" key="1">
    <source>
        <dbReference type="SAM" id="Phobius"/>
    </source>
</evidence>
<dbReference type="Proteomes" id="UP000477070">
    <property type="component" value="Unassembled WGS sequence"/>
</dbReference>
<dbReference type="RefSeq" id="WP_034571075.1">
    <property type="nucleotide sequence ID" value="NZ_JRMP02000016.1"/>
</dbReference>
<keyword evidence="1" id="KW-0812">Transmembrane</keyword>
<keyword evidence="1" id="KW-1133">Transmembrane helix</keyword>
<protein>
    <recommendedName>
        <fullName evidence="6">Phosphatidylserine decarboxylase</fullName>
    </recommendedName>
</protein>
<accession>A0A347VPT8</accession>
<gene>
    <name evidence="2" type="ORF">DCO61_10550</name>
    <name evidence="3" type="ORF">LS64_009255</name>
</gene>
<evidence type="ECO:0000313" key="3">
    <source>
        <dbReference type="EMBL" id="TLD92976.1"/>
    </source>
</evidence>
<reference evidence="3" key="3">
    <citation type="submission" date="2018-04" db="EMBL/GenBank/DDBJ databases">
        <authorList>
            <person name="Sheh A."/>
            <person name="Shen Z."/>
            <person name="Mannion A.J."/>
            <person name="Fox J.G."/>
        </authorList>
    </citation>
    <scope>NUCLEOTIDE SEQUENCE</scope>
    <source>
        <strain evidence="3">MIT 97-6194</strain>
    </source>
</reference>
<name>A0A347VPT8_9HELI</name>
<reference evidence="3 4" key="2">
    <citation type="journal article" date="2016" name="Infect. Immun.">
        <title>Helicobacter saguini, a Novel Helicobacter Isolated from Cotton-Top Tamarins with Ulcerative Colitis, Has Proinflammatory Properties and Induces Typhlocolitis and Dysplasia in Gnotobiotic IL-10-/- Mice.</title>
        <authorList>
            <person name="Shen Z."/>
            <person name="Mannion A."/>
            <person name="Whary M.T."/>
            <person name="Muthupalani S."/>
            <person name="Sheh A."/>
            <person name="Feng Y."/>
            <person name="Gong G."/>
            <person name="Vandamme P."/>
            <person name="Holcombe H.R."/>
            <person name="Paster B.J."/>
            <person name="Fox J.G."/>
        </authorList>
    </citation>
    <scope>NUCLEOTIDE SEQUENCE [LARGE SCALE GENOMIC DNA]</scope>
    <source>
        <strain evidence="3 4">MIT 97-6194</strain>
    </source>
</reference>
<dbReference type="OrthoDB" id="5328934at2"/>
<reference evidence="3 4" key="1">
    <citation type="journal article" date="2014" name="Genome Announc.">
        <title>Draft genome sequences of eight enterohepatic helicobacter species isolated from both laboratory and wild rodents.</title>
        <authorList>
            <person name="Sheh A."/>
            <person name="Shen Z."/>
            <person name="Fox J.G."/>
        </authorList>
    </citation>
    <scope>NUCLEOTIDE SEQUENCE [LARGE SCALE GENOMIC DNA]</scope>
    <source>
        <strain evidence="3 4">MIT 97-6194</strain>
    </source>
</reference>
<keyword evidence="1" id="KW-0472">Membrane</keyword>
<evidence type="ECO:0000313" key="5">
    <source>
        <dbReference type="Proteomes" id="UP000477070"/>
    </source>
</evidence>
<dbReference type="AlphaFoldDB" id="A0A347VPT8"/>
<comment type="caution">
    <text evidence="3">The sequence shown here is derived from an EMBL/GenBank/DDBJ whole genome shotgun (WGS) entry which is preliminary data.</text>
</comment>